<feature type="signal peptide" evidence="1">
    <location>
        <begin position="1"/>
        <end position="18"/>
    </location>
</feature>
<protein>
    <recommendedName>
        <fullName evidence="4">Sugar-binding protein</fullName>
    </recommendedName>
</protein>
<dbReference type="RefSeq" id="WP_106463937.1">
    <property type="nucleotide sequence ID" value="NZ_PXOQ01000010.1"/>
</dbReference>
<evidence type="ECO:0008006" key="4">
    <source>
        <dbReference type="Google" id="ProtNLM"/>
    </source>
</evidence>
<evidence type="ECO:0000256" key="1">
    <source>
        <dbReference type="SAM" id="SignalP"/>
    </source>
</evidence>
<organism evidence="2 3">
    <name type="scientific">Aurantibacter aestuarii</name>
    <dbReference type="NCBI Taxonomy" id="1266046"/>
    <lineage>
        <taxon>Bacteria</taxon>
        <taxon>Pseudomonadati</taxon>
        <taxon>Bacteroidota</taxon>
        <taxon>Flavobacteriia</taxon>
        <taxon>Flavobacteriales</taxon>
        <taxon>Flavobacteriaceae</taxon>
        <taxon>Aurantibacter</taxon>
    </lineage>
</organism>
<reference evidence="2 3" key="1">
    <citation type="submission" date="2018-03" db="EMBL/GenBank/DDBJ databases">
        <title>Mesoflavibacter sp. HG37 and Mesoflavibacter sp. HG96 sp.nov., two marine bacteria isolated from seawater of Western Pacific Ocean.</title>
        <authorList>
            <person name="Cheng H."/>
            <person name="Wu Y.-H."/>
            <person name="Guo L.-L."/>
            <person name="Xu X.-W."/>
        </authorList>
    </citation>
    <scope>NUCLEOTIDE SEQUENCE [LARGE SCALE GENOMIC DNA]</scope>
    <source>
        <strain evidence="2 3">KCTC 32269</strain>
    </source>
</reference>
<dbReference type="Proteomes" id="UP000238426">
    <property type="component" value="Unassembled WGS sequence"/>
</dbReference>
<dbReference type="EMBL" id="PXOQ01000010">
    <property type="protein sequence ID" value="PSG87371.1"/>
    <property type="molecule type" value="Genomic_DNA"/>
</dbReference>
<keyword evidence="1" id="KW-0732">Signal</keyword>
<name>A0A2T1N793_9FLAO</name>
<proteinExistence type="predicted"/>
<gene>
    <name evidence="2" type="ORF">C7H52_10835</name>
</gene>
<evidence type="ECO:0000313" key="2">
    <source>
        <dbReference type="EMBL" id="PSG87371.1"/>
    </source>
</evidence>
<sequence>MKTPLFFLCVLSISISFAQDIPEKIPAFPDYFNQHKDTISHYLKAYNSNSVLKSLKKETIYSGEKLSSEELSFNKNGIKINKDGLPVTKRIDSSVENTSIKIYTPLNKNEEDYRVTDGEGYVLAEEYKYNSDQLLEVYVKYLEDTSYDVITYVYNKHQQLVEKTTKCFHGVSEDSYGRVYLKDEPTTTIIETGVYKKGRLVKLFKEEMVNEFQYHYIEQTEHQIEYGKNNLPKVVYKNVVLEDKDAKKATKHTYKLKLDYTPKHHLHTATVYDKDETEKEKVLYTYSNNRLKKITITPSENNSVGECHIVYNKNNSITTINLKLNENESEIYIYEYH</sequence>
<keyword evidence="3" id="KW-1185">Reference proteome</keyword>
<accession>A0A2T1N793</accession>
<comment type="caution">
    <text evidence="2">The sequence shown here is derived from an EMBL/GenBank/DDBJ whole genome shotgun (WGS) entry which is preliminary data.</text>
</comment>
<dbReference type="OrthoDB" id="9856065at2"/>
<dbReference type="AlphaFoldDB" id="A0A2T1N793"/>
<feature type="chain" id="PRO_5015442223" description="Sugar-binding protein" evidence="1">
    <location>
        <begin position="19"/>
        <end position="337"/>
    </location>
</feature>
<evidence type="ECO:0000313" key="3">
    <source>
        <dbReference type="Proteomes" id="UP000238426"/>
    </source>
</evidence>